<dbReference type="KEGG" id="syw:SYNW0641"/>
<feature type="domain" description="Glycosyltransferase 2-like" evidence="2">
    <location>
        <begin position="422"/>
        <end position="545"/>
    </location>
</feature>
<dbReference type="EMBL" id="BX569690">
    <property type="protein sequence ID" value="CAE07156.1"/>
    <property type="molecule type" value="Genomic_DNA"/>
</dbReference>
<evidence type="ECO:0000313" key="4">
    <source>
        <dbReference type="Proteomes" id="UP000001422"/>
    </source>
</evidence>
<proteinExistence type="predicted"/>
<evidence type="ECO:0000313" key="3">
    <source>
        <dbReference type="EMBL" id="CAE07156.1"/>
    </source>
</evidence>
<dbReference type="PANTHER" id="PTHR43179:SF7">
    <property type="entry name" value="RHAMNOSYLTRANSFERASE WBBL"/>
    <property type="match status" value="1"/>
</dbReference>
<accession>Q7U8H7</accession>
<dbReference type="InterPro" id="IPR001173">
    <property type="entry name" value="Glyco_trans_2-like"/>
</dbReference>
<dbReference type="RefSeq" id="WP_011127508.1">
    <property type="nucleotide sequence ID" value="NC_005070.1"/>
</dbReference>
<keyword evidence="4" id="KW-1185">Reference proteome</keyword>
<dbReference type="CDD" id="cd04186">
    <property type="entry name" value="GT_2_like_c"/>
    <property type="match status" value="1"/>
</dbReference>
<dbReference type="Gene3D" id="3.90.550.10">
    <property type="entry name" value="Spore Coat Polysaccharide Biosynthesis Protein SpsA, Chain A"/>
    <property type="match status" value="1"/>
</dbReference>
<gene>
    <name evidence="3" type="ordered locus">SYNW0641</name>
</gene>
<sequence length="980" mass="111755">MNPNDHWSKSFQDWRNGKISIGSIQKQLKLFKRIGIDLDLIKSDLASLHDYLDCHLLNPRYLPISLLLEPTTWNPLEDGIQKIPLLLQHRHLLSINELLVSGTLNQILNGHLSLYGDLPPIPIGAYEAGLNKTQRQITRTNKISLLEHLATEGWDHFRRQESVATGLDRYHPTKLPAINSSVLTTKHLLLVIDGTTHQAQSLAVVGGWNDVVSCSLANMNSLPNLLRENSAEWITICHASDMLANGALHALAGQLQQTKVDTVLTCDDIIVYQLWNDGLGYEHRQYRSPVSAIRLCTRGGIGGLLTLPYDLLLKRCKFAPSYTCLEALRLDVLLQITRNPIKTTHCHQALVKHQSSQNPSIPEQGWPRERCPLSDQHLDEIGRIRSQHAKQYFGIESGLKPNPLQAGCHDLSRPTDKSSLVSILIPFRDQVELTRVCVDSIKLNAGKECTYEIVLIDNGSVEDATKEWIREAIKEDNIQCIRLDEKFNYSRLNNKARQLCRGDFLLFLNNDIKFISESVLDVLLDPFAHPKTVAVGSRLNYPDGSIQHQGVLIIPGERRCVLEPGKHLIEQEVIASLLPLRTQEEFSAASAACLMVKAERFDMVGGFDEKLAVVFNDVDLCLRLRDAGGSVVVTPHATITHYESISRGKDQVGLAWARHQRESGRLRLKHKKIYAQGDPLTSPLLHHHSTRYEPILKQVVPLRPAREEVLLTWRRPARKNDKRIPLIFAQYASNNDKPIRSDILDLLRKYRRYFYVQVVAATPSLLHHPRELTTLRSVCDGLIIRRNEGYDFGSWMTGLRFCRDLIDQRQSVLLSNDSFWGPIRPLTGMINRLANSQADVIGLTDNLMYEPHLQSAFLMFKRRAVSCPSFWQFWDNIMCWDEKRSIVKNYEVGLSVLLKENGMTLESLYSKNANGNILHAEWKSLIEDHEFPFIKVSLLRDNPHEVDIKDWKETIRRGNRRLARQIENYLEEVKRVQQDN</sequence>
<dbReference type="STRING" id="84588.SYNW0641"/>
<dbReference type="HOGENOM" id="CLU_305216_0_0_3"/>
<keyword evidence="1" id="KW-0175">Coiled coil</keyword>
<organism evidence="3 4">
    <name type="scientific">Parasynechococcus marenigrum (strain WH8102)</name>
    <dbReference type="NCBI Taxonomy" id="84588"/>
    <lineage>
        <taxon>Bacteria</taxon>
        <taxon>Bacillati</taxon>
        <taxon>Cyanobacteriota</taxon>
        <taxon>Cyanophyceae</taxon>
        <taxon>Synechococcales</taxon>
        <taxon>Prochlorococcaceae</taxon>
        <taxon>Parasynechococcus</taxon>
        <taxon>Parasynechococcus marenigrum</taxon>
    </lineage>
</organism>
<dbReference type="Pfam" id="PF05045">
    <property type="entry name" value="RgpF"/>
    <property type="match status" value="1"/>
</dbReference>
<dbReference type="GO" id="GO:0016740">
    <property type="term" value="F:transferase activity"/>
    <property type="evidence" value="ECO:0007669"/>
    <property type="project" value="UniProtKB-KW"/>
</dbReference>
<dbReference type="CAZy" id="GT2">
    <property type="family name" value="Glycosyltransferase Family 2"/>
</dbReference>
<dbReference type="InterPro" id="IPR029044">
    <property type="entry name" value="Nucleotide-diphossugar_trans"/>
</dbReference>
<dbReference type="SUPFAM" id="SSF53448">
    <property type="entry name" value="Nucleotide-diphospho-sugar transferases"/>
    <property type="match status" value="1"/>
</dbReference>
<dbReference type="PANTHER" id="PTHR43179">
    <property type="entry name" value="RHAMNOSYLTRANSFERASE WBBL"/>
    <property type="match status" value="1"/>
</dbReference>
<name>Q7U8H7_PARMW</name>
<dbReference type="Pfam" id="PF00535">
    <property type="entry name" value="Glycos_transf_2"/>
    <property type="match status" value="1"/>
</dbReference>
<protein>
    <submittedName>
        <fullName evidence="3">Possible glycosyltransferase</fullName>
    </submittedName>
</protein>
<dbReference type="InterPro" id="IPR007739">
    <property type="entry name" value="RgpF"/>
</dbReference>
<dbReference type="AlphaFoldDB" id="Q7U8H7"/>
<evidence type="ECO:0000256" key="1">
    <source>
        <dbReference type="SAM" id="Coils"/>
    </source>
</evidence>
<evidence type="ECO:0000259" key="2">
    <source>
        <dbReference type="Pfam" id="PF00535"/>
    </source>
</evidence>
<feature type="coiled-coil region" evidence="1">
    <location>
        <begin position="952"/>
        <end position="979"/>
    </location>
</feature>
<dbReference type="eggNOG" id="COG1216">
    <property type="taxonomic scope" value="Bacteria"/>
</dbReference>
<dbReference type="Proteomes" id="UP000001422">
    <property type="component" value="Chromosome"/>
</dbReference>
<dbReference type="eggNOG" id="COG3754">
    <property type="taxonomic scope" value="Bacteria"/>
</dbReference>
<reference evidence="3 4" key="1">
    <citation type="journal article" date="2003" name="Nature">
        <title>The genome of a motile marine Synechococcus.</title>
        <authorList>
            <person name="Palenik B."/>
            <person name="Brahamsha B."/>
            <person name="Larimer F."/>
            <person name="Land M."/>
            <person name="Hauser L."/>
            <person name="Chain P."/>
            <person name="Lamerdin J."/>
            <person name="Regala W."/>
            <person name="Allen E.A."/>
            <person name="McCarren J."/>
            <person name="Paulsen I."/>
            <person name="Dufresne A."/>
            <person name="Partensky F."/>
            <person name="Webb E."/>
            <person name="Waterbury J."/>
        </authorList>
    </citation>
    <scope>NUCLEOTIDE SEQUENCE [LARGE SCALE GENOMIC DNA]</scope>
    <source>
        <strain evidence="3 4">WH8102</strain>
    </source>
</reference>